<evidence type="ECO:0000256" key="2">
    <source>
        <dbReference type="ARBA" id="ARBA00023043"/>
    </source>
</evidence>
<evidence type="ECO:0000313" key="6">
    <source>
        <dbReference type="EMBL" id="KAL3124317.1"/>
    </source>
</evidence>
<dbReference type="Gene3D" id="1.25.40.20">
    <property type="entry name" value="Ankyrin repeat-containing domain"/>
    <property type="match status" value="1"/>
</dbReference>
<dbReference type="PROSITE" id="PS50297">
    <property type="entry name" value="ANK_REP_REGION"/>
    <property type="match status" value="3"/>
</dbReference>
<protein>
    <recommendedName>
        <fullName evidence="8">Ankyrin repeat domain-containing protein</fullName>
    </recommendedName>
</protein>
<dbReference type="EMBL" id="JBICBT010000076">
    <property type="protein sequence ID" value="KAL3124317.1"/>
    <property type="molecule type" value="Genomic_DNA"/>
</dbReference>
<dbReference type="Pfam" id="PF12796">
    <property type="entry name" value="Ank_2"/>
    <property type="match status" value="1"/>
</dbReference>
<keyword evidence="1" id="KW-0677">Repeat</keyword>
<dbReference type="InterPro" id="IPR051070">
    <property type="entry name" value="NF-kappa-B_inhibitor"/>
</dbReference>
<sequence length="194" mass="21577">MQTKCATITLLIAFLLFVSVQCENKNSRVDLEITDNEGKTAIFHAAQGGNVEITTLLINHGARVDRTDKKGNSVLHDSVLYGNFGVTELFLKSGAKANLRRFTDGHTALHIACQLGRLDIVELLVEKGGADIEIAANDGSTPLAVALRNEHIEIADYLQTKQNHTRHMGKTNQKKIEQTVKRDESRRMKDREEL</sequence>
<evidence type="ECO:0000313" key="7">
    <source>
        <dbReference type="Proteomes" id="UP001620626"/>
    </source>
</evidence>
<dbReference type="Proteomes" id="UP001620626">
    <property type="component" value="Unassembled WGS sequence"/>
</dbReference>
<feature type="chain" id="PRO_5044812633" description="Ankyrin repeat domain-containing protein" evidence="5">
    <location>
        <begin position="23"/>
        <end position="194"/>
    </location>
</feature>
<reference evidence="6 7" key="1">
    <citation type="submission" date="2024-10" db="EMBL/GenBank/DDBJ databases">
        <authorList>
            <person name="Kim D."/>
        </authorList>
    </citation>
    <scope>NUCLEOTIDE SEQUENCE [LARGE SCALE GENOMIC DNA]</scope>
    <source>
        <strain evidence="6">BH-2024</strain>
    </source>
</reference>
<evidence type="ECO:0000256" key="3">
    <source>
        <dbReference type="PROSITE-ProRule" id="PRU00023"/>
    </source>
</evidence>
<accession>A0ABD2MBA0</accession>
<dbReference type="PROSITE" id="PS50088">
    <property type="entry name" value="ANK_REPEAT"/>
    <property type="match status" value="3"/>
</dbReference>
<dbReference type="InterPro" id="IPR002110">
    <property type="entry name" value="Ankyrin_rpt"/>
</dbReference>
<keyword evidence="2 3" id="KW-0040">ANK repeat</keyword>
<feature type="repeat" description="ANK" evidence="3">
    <location>
        <begin position="70"/>
        <end position="102"/>
    </location>
</feature>
<dbReference type="SUPFAM" id="SSF48403">
    <property type="entry name" value="Ankyrin repeat"/>
    <property type="match status" value="1"/>
</dbReference>
<dbReference type="SMART" id="SM00248">
    <property type="entry name" value="ANK"/>
    <property type="match status" value="4"/>
</dbReference>
<comment type="caution">
    <text evidence="6">The sequence shown here is derived from an EMBL/GenBank/DDBJ whole genome shotgun (WGS) entry which is preliminary data.</text>
</comment>
<evidence type="ECO:0000256" key="5">
    <source>
        <dbReference type="SAM" id="SignalP"/>
    </source>
</evidence>
<evidence type="ECO:0000256" key="1">
    <source>
        <dbReference type="ARBA" id="ARBA00022737"/>
    </source>
</evidence>
<feature type="repeat" description="ANK" evidence="3">
    <location>
        <begin position="104"/>
        <end position="128"/>
    </location>
</feature>
<dbReference type="PANTHER" id="PTHR46680:SF3">
    <property type="entry name" value="NF-KAPPA-B INHIBITOR CACTUS"/>
    <property type="match status" value="1"/>
</dbReference>
<name>A0ABD2MBA0_9BILA</name>
<feature type="compositionally biased region" description="Basic and acidic residues" evidence="4">
    <location>
        <begin position="174"/>
        <end position="194"/>
    </location>
</feature>
<dbReference type="AlphaFoldDB" id="A0ABD2MBA0"/>
<dbReference type="Pfam" id="PF00023">
    <property type="entry name" value="Ank"/>
    <property type="match status" value="1"/>
</dbReference>
<evidence type="ECO:0008006" key="8">
    <source>
        <dbReference type="Google" id="ProtNLM"/>
    </source>
</evidence>
<proteinExistence type="predicted"/>
<organism evidence="6 7">
    <name type="scientific">Heterodera trifolii</name>
    <dbReference type="NCBI Taxonomy" id="157864"/>
    <lineage>
        <taxon>Eukaryota</taxon>
        <taxon>Metazoa</taxon>
        <taxon>Ecdysozoa</taxon>
        <taxon>Nematoda</taxon>
        <taxon>Chromadorea</taxon>
        <taxon>Rhabditida</taxon>
        <taxon>Tylenchina</taxon>
        <taxon>Tylenchomorpha</taxon>
        <taxon>Tylenchoidea</taxon>
        <taxon>Heteroderidae</taxon>
        <taxon>Heteroderinae</taxon>
        <taxon>Heterodera</taxon>
    </lineage>
</organism>
<keyword evidence="7" id="KW-1185">Reference proteome</keyword>
<feature type="region of interest" description="Disordered" evidence="4">
    <location>
        <begin position="161"/>
        <end position="194"/>
    </location>
</feature>
<feature type="compositionally biased region" description="Basic residues" evidence="4">
    <location>
        <begin position="163"/>
        <end position="173"/>
    </location>
</feature>
<feature type="signal peptide" evidence="5">
    <location>
        <begin position="1"/>
        <end position="22"/>
    </location>
</feature>
<evidence type="ECO:0000256" key="4">
    <source>
        <dbReference type="SAM" id="MobiDB-lite"/>
    </source>
</evidence>
<gene>
    <name evidence="6" type="ORF">niasHT_008549</name>
</gene>
<keyword evidence="5" id="KW-0732">Signal</keyword>
<dbReference type="InterPro" id="IPR036770">
    <property type="entry name" value="Ankyrin_rpt-contain_sf"/>
</dbReference>
<feature type="repeat" description="ANK" evidence="3">
    <location>
        <begin position="37"/>
        <end position="69"/>
    </location>
</feature>
<dbReference type="PANTHER" id="PTHR46680">
    <property type="entry name" value="NF-KAPPA-B INHIBITOR ALPHA"/>
    <property type="match status" value="1"/>
</dbReference>